<dbReference type="Proteomes" id="UP000018208">
    <property type="component" value="Unassembled WGS sequence"/>
</dbReference>
<dbReference type="Gene3D" id="1.10.10.60">
    <property type="entry name" value="Homeodomain-like"/>
    <property type="match status" value="2"/>
</dbReference>
<name>V6LIL2_9EUKA</name>
<evidence type="ECO:0000313" key="3">
    <source>
        <dbReference type="EMBL" id="KAH0576275.1"/>
    </source>
</evidence>
<dbReference type="EMBL" id="AUWU02000002">
    <property type="protein sequence ID" value="KAH0576275.1"/>
    <property type="molecule type" value="Genomic_DNA"/>
</dbReference>
<evidence type="ECO:0000259" key="1">
    <source>
        <dbReference type="PROSITE" id="PS50090"/>
    </source>
</evidence>
<reference evidence="3" key="2">
    <citation type="submission" date="2020-12" db="EMBL/GenBank/DDBJ databases">
        <title>New Spironucleus salmonicida genome in near-complete chromosomes.</title>
        <authorList>
            <person name="Xu F."/>
            <person name="Kurt Z."/>
            <person name="Jimenez-Gonzalez A."/>
            <person name="Astvaldsson A."/>
            <person name="Andersson J.O."/>
            <person name="Svard S.G."/>
        </authorList>
    </citation>
    <scope>NUCLEOTIDE SEQUENCE</scope>
    <source>
        <strain evidence="3">ATCC 50377</strain>
    </source>
</reference>
<dbReference type="SUPFAM" id="SSF46689">
    <property type="entry name" value="Homeodomain-like"/>
    <property type="match status" value="1"/>
</dbReference>
<reference evidence="2 3" key="1">
    <citation type="journal article" date="2014" name="PLoS Genet.">
        <title>The Genome of Spironucleus salmonicida Highlights a Fish Pathogen Adapted to Fluctuating Environments.</title>
        <authorList>
            <person name="Xu F."/>
            <person name="Jerlstrom-Hultqvist J."/>
            <person name="Einarsson E."/>
            <person name="Astvaldsson A."/>
            <person name="Svard S.G."/>
            <person name="Andersson J.O."/>
        </authorList>
    </citation>
    <scope>NUCLEOTIDE SEQUENCE</scope>
    <source>
        <strain evidence="3">ATCC 50377</strain>
    </source>
</reference>
<dbReference type="InterPro" id="IPR009057">
    <property type="entry name" value="Homeodomain-like_sf"/>
</dbReference>
<protein>
    <recommendedName>
        <fullName evidence="1">Myb-like domain-containing protein</fullName>
    </recommendedName>
</protein>
<organism evidence="2">
    <name type="scientific">Spironucleus salmonicida</name>
    <dbReference type="NCBI Taxonomy" id="348837"/>
    <lineage>
        <taxon>Eukaryota</taxon>
        <taxon>Metamonada</taxon>
        <taxon>Diplomonadida</taxon>
        <taxon>Hexamitidae</taxon>
        <taxon>Hexamitinae</taxon>
        <taxon>Spironucleus</taxon>
    </lineage>
</organism>
<dbReference type="OrthoDB" id="2143914at2759"/>
<feature type="domain" description="Myb-like" evidence="1">
    <location>
        <begin position="54"/>
        <end position="105"/>
    </location>
</feature>
<dbReference type="CDD" id="cd00167">
    <property type="entry name" value="SANT"/>
    <property type="match status" value="1"/>
</dbReference>
<proteinExistence type="predicted"/>
<keyword evidence="4" id="KW-1185">Reference proteome</keyword>
<dbReference type="VEuPathDB" id="GiardiaDB:SS50377_21838"/>
<dbReference type="EMBL" id="KI546116">
    <property type="protein sequence ID" value="EST44382.1"/>
    <property type="molecule type" value="Genomic_DNA"/>
</dbReference>
<dbReference type="SMART" id="SM00717">
    <property type="entry name" value="SANT"/>
    <property type="match status" value="2"/>
</dbReference>
<sequence length="128" mass="15604">MKDYEVWSYNEKLQFQELSEKYTYQGKLNFKEIAAVLKSKTARQCYDFYTTHKNRSEPRHLWCANEEHLLLQQAQIRNRDWDKISKEFFPGFSRSQLRNKYNHLVWKRNQEMQDISSIILAINHIISK</sequence>
<accession>V6LIL2</accession>
<evidence type="ECO:0000313" key="4">
    <source>
        <dbReference type="Proteomes" id="UP000018208"/>
    </source>
</evidence>
<dbReference type="InterPro" id="IPR001005">
    <property type="entry name" value="SANT/Myb"/>
</dbReference>
<dbReference type="AlphaFoldDB" id="V6LIL2"/>
<gene>
    <name evidence="2" type="ORF">SS50377_15685</name>
    <name evidence="3" type="ORF">SS50377_21838</name>
</gene>
<dbReference type="PROSITE" id="PS50090">
    <property type="entry name" value="MYB_LIKE"/>
    <property type="match status" value="1"/>
</dbReference>
<evidence type="ECO:0000313" key="2">
    <source>
        <dbReference type="EMBL" id="EST44382.1"/>
    </source>
</evidence>